<proteinExistence type="predicted"/>
<evidence type="ECO:0000313" key="2">
    <source>
        <dbReference type="EMBL" id="GGK97223.1"/>
    </source>
</evidence>
<gene>
    <name evidence="2" type="ORF">GCM10007964_44310</name>
</gene>
<keyword evidence="1" id="KW-0472">Membrane</keyword>
<sequence>MNRPGGIRIRPGKIREVSPVGLALRFAFGLAVSVVAGLVGTVWGEQAGGVFLAFPAVMAATLTLIEDEERSRVPVVQDARGAVLGAVGMIAFAACVWLLVLLIPAPLAMVVATVVWGAVSIALYLIVHNRRASR</sequence>
<dbReference type="EMBL" id="BMNT01000024">
    <property type="protein sequence ID" value="GGK97223.1"/>
    <property type="molecule type" value="Genomic_DNA"/>
</dbReference>
<protein>
    <recommendedName>
        <fullName evidence="4">DUF3147 family protein</fullName>
    </recommendedName>
</protein>
<keyword evidence="1" id="KW-1133">Transmembrane helix</keyword>
<keyword evidence="3" id="KW-1185">Reference proteome</keyword>
<keyword evidence="1" id="KW-0812">Transmembrane</keyword>
<reference evidence="2" key="1">
    <citation type="journal article" date="2014" name="Int. J. Syst. Evol. Microbiol.">
        <title>Complete genome sequence of Corynebacterium casei LMG S-19264T (=DSM 44701T), isolated from a smear-ripened cheese.</title>
        <authorList>
            <consortium name="US DOE Joint Genome Institute (JGI-PGF)"/>
            <person name="Walter F."/>
            <person name="Albersmeier A."/>
            <person name="Kalinowski J."/>
            <person name="Ruckert C."/>
        </authorList>
    </citation>
    <scope>NUCLEOTIDE SEQUENCE</scope>
    <source>
        <strain evidence="2">JCM 13064</strain>
    </source>
</reference>
<name>A0A917VMV4_9ACTN</name>
<feature type="transmembrane region" description="Helical" evidence="1">
    <location>
        <begin position="106"/>
        <end position="127"/>
    </location>
</feature>
<accession>A0A917VMV4</accession>
<dbReference type="Proteomes" id="UP000645217">
    <property type="component" value="Unassembled WGS sequence"/>
</dbReference>
<evidence type="ECO:0000256" key="1">
    <source>
        <dbReference type="SAM" id="Phobius"/>
    </source>
</evidence>
<feature type="transmembrane region" description="Helical" evidence="1">
    <location>
        <begin position="79"/>
        <end position="100"/>
    </location>
</feature>
<dbReference type="InterPro" id="IPR021493">
    <property type="entry name" value="DUF3147"/>
</dbReference>
<dbReference type="RefSeq" id="WP_189164931.1">
    <property type="nucleotide sequence ID" value="NZ_BMNT01000024.1"/>
</dbReference>
<evidence type="ECO:0008006" key="4">
    <source>
        <dbReference type="Google" id="ProtNLM"/>
    </source>
</evidence>
<dbReference type="AlphaFoldDB" id="A0A917VMV4"/>
<evidence type="ECO:0000313" key="3">
    <source>
        <dbReference type="Proteomes" id="UP000645217"/>
    </source>
</evidence>
<feature type="transmembrane region" description="Helical" evidence="1">
    <location>
        <begin position="49"/>
        <end position="67"/>
    </location>
</feature>
<comment type="caution">
    <text evidence="2">The sequence shown here is derived from an EMBL/GenBank/DDBJ whole genome shotgun (WGS) entry which is preliminary data.</text>
</comment>
<feature type="transmembrane region" description="Helical" evidence="1">
    <location>
        <begin position="20"/>
        <end position="43"/>
    </location>
</feature>
<reference evidence="2" key="2">
    <citation type="submission" date="2020-09" db="EMBL/GenBank/DDBJ databases">
        <authorList>
            <person name="Sun Q."/>
            <person name="Ohkuma M."/>
        </authorList>
    </citation>
    <scope>NUCLEOTIDE SEQUENCE</scope>
    <source>
        <strain evidence="2">JCM 13064</strain>
    </source>
</reference>
<organism evidence="2 3">
    <name type="scientific">Sphaerisporangium melleum</name>
    <dbReference type="NCBI Taxonomy" id="321316"/>
    <lineage>
        <taxon>Bacteria</taxon>
        <taxon>Bacillati</taxon>
        <taxon>Actinomycetota</taxon>
        <taxon>Actinomycetes</taxon>
        <taxon>Streptosporangiales</taxon>
        <taxon>Streptosporangiaceae</taxon>
        <taxon>Sphaerisporangium</taxon>
    </lineage>
</organism>
<dbReference type="Pfam" id="PF11345">
    <property type="entry name" value="DUF3147"/>
    <property type="match status" value="1"/>
</dbReference>